<sequence length="34" mass="4172">MLHGSTEVVNWLIEPIEFFIKWIQWPFQVVISHF</sequence>
<accession>A0A1X7ILD2</accession>
<protein>
    <submittedName>
        <fullName evidence="1">Uncharacterized protein</fullName>
    </submittedName>
</protein>
<evidence type="ECO:0000313" key="1">
    <source>
        <dbReference type="EMBL" id="SMG15497.1"/>
    </source>
</evidence>
<dbReference type="AlphaFoldDB" id="A0A1X7ILD2"/>
<proteinExistence type="predicted"/>
<gene>
    <name evidence="1" type="ORF">SAMN06295981_0750</name>
</gene>
<dbReference type="Proteomes" id="UP000193309">
    <property type="component" value="Unassembled WGS sequence"/>
</dbReference>
<evidence type="ECO:0000313" key="2">
    <source>
        <dbReference type="Proteomes" id="UP000193309"/>
    </source>
</evidence>
<organism evidence="1 2">
    <name type="scientific">Corynebacterium pollutisoli</name>
    <dbReference type="NCBI Taxonomy" id="1610489"/>
    <lineage>
        <taxon>Bacteria</taxon>
        <taxon>Bacillati</taxon>
        <taxon>Actinomycetota</taxon>
        <taxon>Actinomycetes</taxon>
        <taxon>Mycobacteriales</taxon>
        <taxon>Corynebacteriaceae</taxon>
        <taxon>Corynebacterium</taxon>
    </lineage>
</organism>
<dbReference type="STRING" id="1610489.SAMN06295981_0750"/>
<dbReference type="EMBL" id="FXAR01000002">
    <property type="protein sequence ID" value="SMG15497.1"/>
    <property type="molecule type" value="Genomic_DNA"/>
</dbReference>
<keyword evidence="2" id="KW-1185">Reference proteome</keyword>
<name>A0A1X7ILD2_9CORY</name>
<reference evidence="2" key="1">
    <citation type="submission" date="2017-04" db="EMBL/GenBank/DDBJ databases">
        <authorList>
            <person name="Varghese N."/>
            <person name="Submissions S."/>
        </authorList>
    </citation>
    <scope>NUCLEOTIDE SEQUENCE [LARGE SCALE GENOMIC DNA]</scope>
    <source>
        <strain evidence="2">VDS</strain>
    </source>
</reference>